<sequence>MVLIGCYEDDLTLKNSDVGGVYNTIDGQMMVDTLVLLTTVVCNMLLGMEVVQKIFLEKVLMHGMVVHNLVLV</sequence>
<protein>
    <submittedName>
        <fullName evidence="2">Uncharacterized protein</fullName>
    </submittedName>
</protein>
<gene>
    <name evidence="2" type="ORF">J1N35_022093</name>
</gene>
<name>A0A9D3VHI6_9ROSI</name>
<keyword evidence="1" id="KW-0472">Membrane</keyword>
<keyword evidence="3" id="KW-1185">Reference proteome</keyword>
<organism evidence="2 3">
    <name type="scientific">Gossypium stocksii</name>
    <dbReference type="NCBI Taxonomy" id="47602"/>
    <lineage>
        <taxon>Eukaryota</taxon>
        <taxon>Viridiplantae</taxon>
        <taxon>Streptophyta</taxon>
        <taxon>Embryophyta</taxon>
        <taxon>Tracheophyta</taxon>
        <taxon>Spermatophyta</taxon>
        <taxon>Magnoliopsida</taxon>
        <taxon>eudicotyledons</taxon>
        <taxon>Gunneridae</taxon>
        <taxon>Pentapetalae</taxon>
        <taxon>rosids</taxon>
        <taxon>malvids</taxon>
        <taxon>Malvales</taxon>
        <taxon>Malvaceae</taxon>
        <taxon>Malvoideae</taxon>
        <taxon>Gossypium</taxon>
    </lineage>
</organism>
<evidence type="ECO:0000313" key="2">
    <source>
        <dbReference type="EMBL" id="KAH1082332.1"/>
    </source>
</evidence>
<keyword evidence="1" id="KW-1133">Transmembrane helix</keyword>
<proteinExistence type="predicted"/>
<evidence type="ECO:0000256" key="1">
    <source>
        <dbReference type="SAM" id="Phobius"/>
    </source>
</evidence>
<dbReference type="EMBL" id="JAIQCV010000007">
    <property type="protein sequence ID" value="KAH1082332.1"/>
    <property type="molecule type" value="Genomic_DNA"/>
</dbReference>
<feature type="transmembrane region" description="Helical" evidence="1">
    <location>
        <begin position="33"/>
        <end position="51"/>
    </location>
</feature>
<dbReference type="AlphaFoldDB" id="A0A9D3VHI6"/>
<accession>A0A9D3VHI6</accession>
<comment type="caution">
    <text evidence="2">The sequence shown here is derived from an EMBL/GenBank/DDBJ whole genome shotgun (WGS) entry which is preliminary data.</text>
</comment>
<reference evidence="2 3" key="1">
    <citation type="journal article" date="2021" name="Plant Biotechnol. J.">
        <title>Multi-omics assisted identification of the key and species-specific regulatory components of drought-tolerant mechanisms in Gossypium stocksii.</title>
        <authorList>
            <person name="Yu D."/>
            <person name="Ke L."/>
            <person name="Zhang D."/>
            <person name="Wu Y."/>
            <person name="Sun Y."/>
            <person name="Mei J."/>
            <person name="Sun J."/>
            <person name="Sun Y."/>
        </authorList>
    </citation>
    <scope>NUCLEOTIDE SEQUENCE [LARGE SCALE GENOMIC DNA]</scope>
    <source>
        <strain evidence="3">cv. E1</strain>
        <tissue evidence="2">Leaf</tissue>
    </source>
</reference>
<dbReference type="Proteomes" id="UP000828251">
    <property type="component" value="Unassembled WGS sequence"/>
</dbReference>
<evidence type="ECO:0000313" key="3">
    <source>
        <dbReference type="Proteomes" id="UP000828251"/>
    </source>
</evidence>
<keyword evidence="1" id="KW-0812">Transmembrane</keyword>